<proteinExistence type="predicted"/>
<name>A0ABX2FKX5_9BACT</name>
<sequence length="387" mass="40978">MADPRLVVLLASVLKPVDEPRMRGKFAETLLEHPGVQVHVAGRGPGTGGAEAGGRLHSHAIFQGSRLGLSRLGAQGRYWQLLRHLRPELVIVHAPELLPLTLLWQWRGAGRRFIYDIQENFALNVRTQRIYGPWVGRALAGALRRVEAWAARRAAGLVLAEASYAAELPFLARATGPVVVLENKYQPAPGETPPAAARPLPGPGEPLQLLFSGTLSELSGVREAVALAEALHAARPGGAHLTVVGFCQQPALLQWLTERAAAHPARLTLAGGARPVPHAAVVAAIGRAHLGLLAYRPHPSSERCQPTKLFEYLALGLPLLVPPNPRWAASVRAHGAGLVVDFADPAGAAAAVLAGLATGPVFYPQGPPAGARWAAEGKKLLALLHLS</sequence>
<protein>
    <submittedName>
        <fullName evidence="1">Glycosyltransferase involved in cell wall biosynthesis</fullName>
    </submittedName>
</protein>
<keyword evidence="2" id="KW-1185">Reference proteome</keyword>
<dbReference type="Proteomes" id="UP000779507">
    <property type="component" value="Unassembled WGS sequence"/>
</dbReference>
<dbReference type="SUPFAM" id="SSF53756">
    <property type="entry name" value="UDP-Glycosyltransferase/glycogen phosphorylase"/>
    <property type="match status" value="1"/>
</dbReference>
<organism evidence="1 2">
    <name type="scientific">Hymenobacter caeli</name>
    <dbReference type="NCBI Taxonomy" id="2735894"/>
    <lineage>
        <taxon>Bacteria</taxon>
        <taxon>Pseudomonadati</taxon>
        <taxon>Bacteroidota</taxon>
        <taxon>Cytophagia</taxon>
        <taxon>Cytophagales</taxon>
        <taxon>Hymenobacteraceae</taxon>
        <taxon>Hymenobacter</taxon>
    </lineage>
</organism>
<reference evidence="1 2" key="1">
    <citation type="submission" date="2020-05" db="EMBL/GenBank/DDBJ databases">
        <title>Genomic Encyclopedia of Type Strains, Phase IV (KMG-V): Genome sequencing to study the core and pangenomes of soil and plant-associated prokaryotes.</title>
        <authorList>
            <person name="Whitman W."/>
        </authorList>
    </citation>
    <scope>NUCLEOTIDE SEQUENCE [LARGE SCALE GENOMIC DNA]</scope>
    <source>
        <strain evidence="1 2">9A</strain>
    </source>
</reference>
<accession>A0ABX2FKX5</accession>
<dbReference type="Pfam" id="PF13692">
    <property type="entry name" value="Glyco_trans_1_4"/>
    <property type="match status" value="1"/>
</dbReference>
<evidence type="ECO:0000313" key="1">
    <source>
        <dbReference type="EMBL" id="NRT17787.1"/>
    </source>
</evidence>
<evidence type="ECO:0000313" key="2">
    <source>
        <dbReference type="Proteomes" id="UP000779507"/>
    </source>
</evidence>
<dbReference type="RefSeq" id="WP_173808558.1">
    <property type="nucleotide sequence ID" value="NZ_JABSNP010000002.1"/>
</dbReference>
<dbReference type="EMBL" id="JABSNP010000002">
    <property type="protein sequence ID" value="NRT17787.1"/>
    <property type="molecule type" value="Genomic_DNA"/>
</dbReference>
<gene>
    <name evidence="1" type="ORF">HNP98_000594</name>
</gene>
<dbReference type="Gene3D" id="3.40.50.2000">
    <property type="entry name" value="Glycogen Phosphorylase B"/>
    <property type="match status" value="1"/>
</dbReference>
<comment type="caution">
    <text evidence="1">The sequence shown here is derived from an EMBL/GenBank/DDBJ whole genome shotgun (WGS) entry which is preliminary data.</text>
</comment>